<dbReference type="AlphaFoldDB" id="D6YTT1"/>
<dbReference type="STRING" id="716544.wcw_0167"/>
<protein>
    <submittedName>
        <fullName evidence="2">Acetyltransferase</fullName>
    </submittedName>
</protein>
<dbReference type="eggNOG" id="COG0110">
    <property type="taxonomic scope" value="Bacteria"/>
</dbReference>
<dbReference type="OrthoDB" id="9801697at2"/>
<dbReference type="GO" id="GO:0016740">
    <property type="term" value="F:transferase activity"/>
    <property type="evidence" value="ECO:0007669"/>
    <property type="project" value="UniProtKB-KW"/>
</dbReference>
<keyword evidence="2" id="KW-0808">Transferase</keyword>
<evidence type="ECO:0000256" key="1">
    <source>
        <dbReference type="ARBA" id="ARBA00007274"/>
    </source>
</evidence>
<comment type="similarity">
    <text evidence="1">Belongs to the transferase hexapeptide repeat family.</text>
</comment>
<dbReference type="Pfam" id="PF00132">
    <property type="entry name" value="Hexapep"/>
    <property type="match status" value="1"/>
</dbReference>
<organism evidence="2 3">
    <name type="scientific">Waddlia chondrophila (strain ATCC VR-1470 / WSU 86-1044)</name>
    <dbReference type="NCBI Taxonomy" id="716544"/>
    <lineage>
        <taxon>Bacteria</taxon>
        <taxon>Pseudomonadati</taxon>
        <taxon>Chlamydiota</taxon>
        <taxon>Chlamydiia</taxon>
        <taxon>Parachlamydiales</taxon>
        <taxon>Waddliaceae</taxon>
        <taxon>Waddlia</taxon>
    </lineage>
</organism>
<sequence length="203" mass="22344">MSSSKIHPTAIVEEKVQIGDETVIWDHVHVRKHARIGHHSIIGEKSYLGYYVDIGNYVKVNAMVYIPYGVIIEDQCMISSGVVFSNETYPRSMNIELTELQPSGPTAETMMTRVCQGATIGANASIGPGITISPYSLIGMGSVVTRNVPRQGLMVGNPARLIGYVCICGIKIVDFDSPPEDHMNCPRCSRSYTWDEDQLVCFS</sequence>
<evidence type="ECO:0000313" key="2">
    <source>
        <dbReference type="EMBL" id="ADI37542.1"/>
    </source>
</evidence>
<dbReference type="RefSeq" id="WP_013181270.1">
    <property type="nucleotide sequence ID" value="NC_014225.1"/>
</dbReference>
<dbReference type="CDD" id="cd03358">
    <property type="entry name" value="LbH_WxcM_N_like"/>
    <property type="match status" value="1"/>
</dbReference>
<dbReference type="PANTHER" id="PTHR43300">
    <property type="entry name" value="ACETYLTRANSFERASE"/>
    <property type="match status" value="1"/>
</dbReference>
<gene>
    <name evidence="2" type="primary">wbbJ</name>
    <name evidence="2" type="ordered locus">wcw_0167</name>
</gene>
<dbReference type="SUPFAM" id="SSF51161">
    <property type="entry name" value="Trimeric LpxA-like enzymes"/>
    <property type="match status" value="1"/>
</dbReference>
<dbReference type="InterPro" id="IPR011004">
    <property type="entry name" value="Trimer_LpxA-like_sf"/>
</dbReference>
<dbReference type="HOGENOM" id="CLU_051638_9_1_0"/>
<accession>D6YTT1</accession>
<dbReference type="KEGG" id="wch:wcw_0167"/>
<dbReference type="Gene3D" id="2.160.10.10">
    <property type="entry name" value="Hexapeptide repeat proteins"/>
    <property type="match status" value="1"/>
</dbReference>
<dbReference type="InterPro" id="IPR001451">
    <property type="entry name" value="Hexapep"/>
</dbReference>
<name>D6YTT1_WADCW</name>
<dbReference type="Proteomes" id="UP000001505">
    <property type="component" value="Chromosome"/>
</dbReference>
<reference evidence="2 3" key="1">
    <citation type="journal article" date="2010" name="PLoS ONE">
        <title>The Waddlia genome: a window into chlamydial biology.</title>
        <authorList>
            <person name="Bertelli C."/>
            <person name="Collyn F."/>
            <person name="Croxatto A."/>
            <person name="Ruckert C."/>
            <person name="Polkinghorne A."/>
            <person name="Kebbi-Beghdadi C."/>
            <person name="Goesmann A."/>
            <person name="Vaughan L."/>
            <person name="Greub G."/>
        </authorList>
    </citation>
    <scope>NUCLEOTIDE SEQUENCE [LARGE SCALE GENOMIC DNA]</scope>
    <source>
        <strain evidence="3">ATCC VR-1470 / WSU 86-1044</strain>
    </source>
</reference>
<dbReference type="EMBL" id="CP001928">
    <property type="protein sequence ID" value="ADI37542.1"/>
    <property type="molecule type" value="Genomic_DNA"/>
</dbReference>
<dbReference type="PANTHER" id="PTHR43300:SF4">
    <property type="entry name" value="ACYL-[ACYL-CARRIER-PROTEIN]--UDP-N-ACETYLGLUCOSAMINE O-ACYLTRANSFERASE"/>
    <property type="match status" value="1"/>
</dbReference>
<keyword evidence="3" id="KW-1185">Reference proteome</keyword>
<evidence type="ECO:0000313" key="3">
    <source>
        <dbReference type="Proteomes" id="UP000001505"/>
    </source>
</evidence>
<proteinExistence type="inferred from homology"/>
<dbReference type="InterPro" id="IPR050179">
    <property type="entry name" value="Trans_hexapeptide_repeat"/>
</dbReference>